<sequence length="394" mass="43146">MRAFVFVAISTIAYAKKYEMVLHSTGSLKARVMKSAMNQNYPSMQETAHEQAAPRKQLVRFRDYYDDLYLGNVTIGTPGQNMSLLIDNGSANLWIFDTTCRSFGCIGAPGSGFTRRRFNTRKSSTFTRQWRQIALSYAAGSCSGPVGKDVVSFAGATIENQEFIHVTEADGAFFFMPIDGILGLGWPAITVGEVTPPLQNILSSLDAPLFTAWMDKKDPTKVGNAGLITFGAIDAINCESEINYVPLSKEAHWQFLIEGFSTGSFSQSKNAQAISSFGTSWIGAPTEIIEAVANQTGAHYDSLNKFYTVGCSTMKTQPDLVLTINSVKYNIPPEEYVLDIGVGNGQCALAFFEIPSGSSPTDWILGEAWTRTYCNIHDFGQKRIGFAKAIHKEA</sequence>
<comment type="similarity">
    <text evidence="2">Belongs to the peptidase A1 family.</text>
</comment>
<evidence type="ECO:0000259" key="11">
    <source>
        <dbReference type="PROSITE" id="PS51767"/>
    </source>
</evidence>
<dbReference type="PANTHER" id="PTHR47966">
    <property type="entry name" value="BETA-SITE APP-CLEAVING ENZYME, ISOFORM A-RELATED"/>
    <property type="match status" value="1"/>
</dbReference>
<evidence type="ECO:0000256" key="10">
    <source>
        <dbReference type="ARBA" id="ARBA00023180"/>
    </source>
</evidence>
<dbReference type="InterPro" id="IPR001461">
    <property type="entry name" value="Aspartic_peptidase_A1"/>
</dbReference>
<evidence type="ECO:0000256" key="7">
    <source>
        <dbReference type="ARBA" id="ARBA00022801"/>
    </source>
</evidence>
<keyword evidence="3" id="KW-0964">Secreted</keyword>
<reference evidence="12" key="1">
    <citation type="submission" date="2012-09" db="EMBL/GenBank/DDBJ databases">
        <authorList>
            <person name="Martin A.A."/>
        </authorList>
    </citation>
    <scope>NUCLEOTIDE SEQUENCE</scope>
</reference>
<dbReference type="Gene3D" id="2.40.70.10">
    <property type="entry name" value="Acid Proteases"/>
    <property type="match status" value="2"/>
</dbReference>
<keyword evidence="9" id="KW-1015">Disulfide bond</keyword>
<evidence type="ECO:0000256" key="4">
    <source>
        <dbReference type="ARBA" id="ARBA00022670"/>
    </source>
</evidence>
<dbReference type="InterPro" id="IPR034164">
    <property type="entry name" value="Pepsin-like_dom"/>
</dbReference>
<dbReference type="PANTHER" id="PTHR47966:SF8">
    <property type="entry name" value="ASPARTIC PROTEASE 1-RELATED"/>
    <property type="match status" value="1"/>
</dbReference>
<keyword evidence="5" id="KW-0732">Signal</keyword>
<organism evidence="12 13">
    <name type="scientific">Angiostrongylus cantonensis</name>
    <name type="common">Rat lungworm</name>
    <dbReference type="NCBI Taxonomy" id="6313"/>
    <lineage>
        <taxon>Eukaryota</taxon>
        <taxon>Metazoa</taxon>
        <taxon>Ecdysozoa</taxon>
        <taxon>Nematoda</taxon>
        <taxon>Chromadorea</taxon>
        <taxon>Rhabditida</taxon>
        <taxon>Rhabditina</taxon>
        <taxon>Rhabditomorpha</taxon>
        <taxon>Strongyloidea</taxon>
        <taxon>Metastrongylidae</taxon>
        <taxon>Angiostrongylus</taxon>
    </lineage>
</organism>
<evidence type="ECO:0000256" key="9">
    <source>
        <dbReference type="ARBA" id="ARBA00023157"/>
    </source>
</evidence>
<dbReference type="Pfam" id="PF00026">
    <property type="entry name" value="Asp"/>
    <property type="match status" value="1"/>
</dbReference>
<dbReference type="STRING" id="6313.A0A0K0DDH6"/>
<dbReference type="GO" id="GO:0006508">
    <property type="term" value="P:proteolysis"/>
    <property type="evidence" value="ECO:0007669"/>
    <property type="project" value="UniProtKB-KW"/>
</dbReference>
<dbReference type="InterPro" id="IPR021109">
    <property type="entry name" value="Peptidase_aspartic_dom_sf"/>
</dbReference>
<keyword evidence="4" id="KW-0645">Protease</keyword>
<keyword evidence="12" id="KW-1185">Reference proteome</keyword>
<keyword evidence="7" id="KW-0378">Hydrolase</keyword>
<name>A0A0K0DDH6_ANGCA</name>
<keyword evidence="10" id="KW-0325">Glycoprotein</keyword>
<dbReference type="FunFam" id="2.40.70.10:FF:000058">
    <property type="entry name" value="ASpartyl Protease"/>
    <property type="match status" value="1"/>
</dbReference>
<dbReference type="InterPro" id="IPR033121">
    <property type="entry name" value="PEPTIDASE_A1"/>
</dbReference>
<evidence type="ECO:0000313" key="13">
    <source>
        <dbReference type="WBParaSite" id="ACAC_0000877801-mRNA-1"/>
    </source>
</evidence>
<dbReference type="SUPFAM" id="SSF50630">
    <property type="entry name" value="Acid proteases"/>
    <property type="match status" value="1"/>
</dbReference>
<dbReference type="Proteomes" id="UP000035642">
    <property type="component" value="Unassembled WGS sequence"/>
</dbReference>
<proteinExistence type="inferred from homology"/>
<evidence type="ECO:0000313" key="12">
    <source>
        <dbReference type="Proteomes" id="UP000035642"/>
    </source>
</evidence>
<protein>
    <submittedName>
        <fullName evidence="13">Peptidase A1 domain-containing protein</fullName>
    </submittedName>
</protein>
<feature type="domain" description="Peptidase A1" evidence="11">
    <location>
        <begin position="69"/>
        <end position="387"/>
    </location>
</feature>
<dbReference type="GO" id="GO:0005576">
    <property type="term" value="C:extracellular region"/>
    <property type="evidence" value="ECO:0007669"/>
    <property type="project" value="UniProtKB-SubCell"/>
</dbReference>
<evidence type="ECO:0000256" key="2">
    <source>
        <dbReference type="ARBA" id="ARBA00007447"/>
    </source>
</evidence>
<dbReference type="FunFam" id="2.40.70.10:FF:000008">
    <property type="entry name" value="Cathepsin D"/>
    <property type="match status" value="1"/>
</dbReference>
<dbReference type="GO" id="GO:0005764">
    <property type="term" value="C:lysosome"/>
    <property type="evidence" value="ECO:0007669"/>
    <property type="project" value="TreeGrafter"/>
</dbReference>
<evidence type="ECO:0000256" key="5">
    <source>
        <dbReference type="ARBA" id="ARBA00022729"/>
    </source>
</evidence>
<reference evidence="13" key="2">
    <citation type="submission" date="2016-04" db="UniProtKB">
        <authorList>
            <consortium name="WormBaseParasite"/>
        </authorList>
    </citation>
    <scope>IDENTIFICATION</scope>
</reference>
<evidence type="ECO:0000256" key="1">
    <source>
        <dbReference type="ARBA" id="ARBA00004613"/>
    </source>
</evidence>
<evidence type="ECO:0000256" key="3">
    <source>
        <dbReference type="ARBA" id="ARBA00022525"/>
    </source>
</evidence>
<dbReference type="CDD" id="cd05471">
    <property type="entry name" value="pepsin_like"/>
    <property type="match status" value="1"/>
</dbReference>
<dbReference type="GO" id="GO:0004190">
    <property type="term" value="F:aspartic-type endopeptidase activity"/>
    <property type="evidence" value="ECO:0007669"/>
    <property type="project" value="UniProtKB-KW"/>
</dbReference>
<evidence type="ECO:0000256" key="8">
    <source>
        <dbReference type="ARBA" id="ARBA00023145"/>
    </source>
</evidence>
<comment type="subcellular location">
    <subcellularLocation>
        <location evidence="1">Secreted</location>
    </subcellularLocation>
</comment>
<dbReference type="PROSITE" id="PS51767">
    <property type="entry name" value="PEPTIDASE_A1"/>
    <property type="match status" value="1"/>
</dbReference>
<dbReference type="WBParaSite" id="ACAC_0000877801-mRNA-1">
    <property type="protein sequence ID" value="ACAC_0000877801-mRNA-1"/>
    <property type="gene ID" value="ACAC_0000877801"/>
</dbReference>
<accession>A0A0K0DDH6</accession>
<keyword evidence="6" id="KW-0064">Aspartyl protease</keyword>
<keyword evidence="8" id="KW-0865">Zymogen</keyword>
<dbReference type="AlphaFoldDB" id="A0A0K0DDH6"/>
<evidence type="ECO:0000256" key="6">
    <source>
        <dbReference type="ARBA" id="ARBA00022750"/>
    </source>
</evidence>
<dbReference type="PRINTS" id="PR00792">
    <property type="entry name" value="PEPSIN"/>
</dbReference>